<name>A0A238KA50_9RHOB</name>
<feature type="transmembrane region" description="Helical" evidence="8">
    <location>
        <begin position="108"/>
        <end position="126"/>
    </location>
</feature>
<feature type="transmembrane region" description="Helical" evidence="8">
    <location>
        <begin position="188"/>
        <end position="208"/>
    </location>
</feature>
<feature type="transmembrane region" description="Helical" evidence="8">
    <location>
        <begin position="324"/>
        <end position="353"/>
    </location>
</feature>
<keyword evidence="10" id="KW-1185">Reference proteome</keyword>
<dbReference type="RefSeq" id="WP_093996496.1">
    <property type="nucleotide sequence ID" value="NZ_FXYD01000003.1"/>
</dbReference>
<feature type="transmembrane region" description="Helical" evidence="8">
    <location>
        <begin position="215"/>
        <end position="237"/>
    </location>
</feature>
<keyword evidence="2" id="KW-1003">Cell membrane</keyword>
<proteinExistence type="inferred from homology"/>
<feature type="transmembrane region" description="Helical" evidence="8">
    <location>
        <begin position="360"/>
        <end position="378"/>
    </location>
</feature>
<evidence type="ECO:0000256" key="1">
    <source>
        <dbReference type="ARBA" id="ARBA00004651"/>
    </source>
</evidence>
<dbReference type="GO" id="GO:0005886">
    <property type="term" value="C:plasma membrane"/>
    <property type="evidence" value="ECO:0007669"/>
    <property type="project" value="UniProtKB-SubCell"/>
</dbReference>
<evidence type="ECO:0008006" key="11">
    <source>
        <dbReference type="Google" id="ProtNLM"/>
    </source>
</evidence>
<organism evidence="9 10">
    <name type="scientific">Octadecabacter ascidiaceicola</name>
    <dbReference type="NCBI Taxonomy" id="1655543"/>
    <lineage>
        <taxon>Bacteria</taxon>
        <taxon>Pseudomonadati</taxon>
        <taxon>Pseudomonadota</taxon>
        <taxon>Alphaproteobacteria</taxon>
        <taxon>Rhodobacterales</taxon>
        <taxon>Roseobacteraceae</taxon>
        <taxon>Octadecabacter</taxon>
    </lineage>
</organism>
<feature type="transmembrane region" description="Helical" evidence="8">
    <location>
        <begin position="133"/>
        <end position="157"/>
    </location>
</feature>
<dbReference type="Proteomes" id="UP000203464">
    <property type="component" value="Unassembled WGS sequence"/>
</dbReference>
<evidence type="ECO:0000256" key="4">
    <source>
        <dbReference type="ARBA" id="ARBA00022692"/>
    </source>
</evidence>
<dbReference type="AlphaFoldDB" id="A0A238KA50"/>
<feature type="transmembrane region" description="Helical" evidence="8">
    <location>
        <begin position="257"/>
        <end position="275"/>
    </location>
</feature>
<feature type="transmembrane region" description="Helical" evidence="8">
    <location>
        <begin position="393"/>
        <end position="413"/>
    </location>
</feature>
<dbReference type="Pfam" id="PF09594">
    <property type="entry name" value="GT87"/>
    <property type="match status" value="1"/>
</dbReference>
<comment type="subcellular location">
    <subcellularLocation>
        <location evidence="1">Cell membrane</location>
        <topology evidence="1">Multi-pass membrane protein</topology>
    </subcellularLocation>
</comment>
<evidence type="ECO:0000313" key="9">
    <source>
        <dbReference type="EMBL" id="SMX39729.1"/>
    </source>
</evidence>
<evidence type="ECO:0000256" key="6">
    <source>
        <dbReference type="ARBA" id="ARBA00023136"/>
    </source>
</evidence>
<dbReference type="InterPro" id="IPR018584">
    <property type="entry name" value="GT87"/>
</dbReference>
<keyword evidence="5 8" id="KW-1133">Transmembrane helix</keyword>
<evidence type="ECO:0000256" key="8">
    <source>
        <dbReference type="SAM" id="Phobius"/>
    </source>
</evidence>
<evidence type="ECO:0000313" key="10">
    <source>
        <dbReference type="Proteomes" id="UP000203464"/>
    </source>
</evidence>
<dbReference type="OrthoDB" id="7865847at2"/>
<sequence>MTRPALLNIICVTAIAFLTFSVIHRALGAQSADLYAFWLAGEFLSMERLDQIYPANAEMFDMTTPSDWWGYVSETDPSARIFPYLYPPIWAKLASWLTQVTNFETFDAVMTIVHQGLIIGSIYLAAKMCDLKGTVLFGFIALTYAALAFTFPVGIAIEENQPQIIVSFLVVWAFERAHFGHFKSAGGILALAAAIKLYPLLFIVILLARKQWGALATFVVAGALLGGLSILLVGWDIHVEYLKLVSVVSKSVIVNNFTFSFDSVFARIFLLEYLTEVRQPRSVDGSEFWGAIAKTPLWLVMSGFAQLAALGAAFWLAARHKDEALVIPVVAILFAILSPLSWCYSYMTALVFVGTLPLKLGRLGLYIAIGSALFFLPAMEPFTTGSAYSGPNLFQIVGTSLMAVLGLAFWLAVRRGGR</sequence>
<dbReference type="EMBL" id="FXYD01000003">
    <property type="protein sequence ID" value="SMX39729.1"/>
    <property type="molecule type" value="Genomic_DNA"/>
</dbReference>
<evidence type="ECO:0000256" key="2">
    <source>
        <dbReference type="ARBA" id="ARBA00022475"/>
    </source>
</evidence>
<gene>
    <name evidence="9" type="ORF">OCA8868_02101</name>
</gene>
<evidence type="ECO:0000256" key="7">
    <source>
        <dbReference type="ARBA" id="ARBA00024033"/>
    </source>
</evidence>
<keyword evidence="3" id="KW-0808">Transferase</keyword>
<keyword evidence="6 8" id="KW-0472">Membrane</keyword>
<reference evidence="10" key="1">
    <citation type="submission" date="2017-05" db="EMBL/GenBank/DDBJ databases">
        <authorList>
            <person name="Rodrigo-Torres L."/>
            <person name="Arahal R. D."/>
            <person name="Lucena T."/>
        </authorList>
    </citation>
    <scope>NUCLEOTIDE SEQUENCE [LARGE SCALE GENOMIC DNA]</scope>
    <source>
        <strain evidence="10">CECT 8868</strain>
    </source>
</reference>
<comment type="similarity">
    <text evidence="7">Belongs to the glycosyltransferase 87 family.</text>
</comment>
<keyword evidence="4 8" id="KW-0812">Transmembrane</keyword>
<evidence type="ECO:0000256" key="5">
    <source>
        <dbReference type="ARBA" id="ARBA00022989"/>
    </source>
</evidence>
<evidence type="ECO:0000256" key="3">
    <source>
        <dbReference type="ARBA" id="ARBA00022679"/>
    </source>
</evidence>
<accession>A0A238KA50</accession>
<feature type="transmembrane region" description="Helical" evidence="8">
    <location>
        <begin position="296"/>
        <end position="318"/>
    </location>
</feature>
<dbReference type="GO" id="GO:0016758">
    <property type="term" value="F:hexosyltransferase activity"/>
    <property type="evidence" value="ECO:0007669"/>
    <property type="project" value="InterPro"/>
</dbReference>
<protein>
    <recommendedName>
        <fullName evidence="11">Polyprenol-phosphate-mannose-dependent alpha-(1-2)-phosphatidylinositol mannoside mannosyltransferase</fullName>
    </recommendedName>
</protein>